<dbReference type="EMBL" id="NXIB02000012">
    <property type="protein sequence ID" value="PHX56808.1"/>
    <property type="molecule type" value="Genomic_DNA"/>
</dbReference>
<protein>
    <submittedName>
        <fullName evidence="1">Uncharacterized protein</fullName>
    </submittedName>
</protein>
<accession>A0A2G4F4Z3</accession>
<organism evidence="1 2">
    <name type="scientific">Tychonema bourrellyi FEM_GT703</name>
    <dbReference type="NCBI Taxonomy" id="2040638"/>
    <lineage>
        <taxon>Bacteria</taxon>
        <taxon>Bacillati</taxon>
        <taxon>Cyanobacteriota</taxon>
        <taxon>Cyanophyceae</taxon>
        <taxon>Oscillatoriophycideae</taxon>
        <taxon>Oscillatoriales</taxon>
        <taxon>Microcoleaceae</taxon>
        <taxon>Tychonema</taxon>
    </lineage>
</organism>
<comment type="caution">
    <text evidence="1">The sequence shown here is derived from an EMBL/GenBank/DDBJ whole genome shotgun (WGS) entry which is preliminary data.</text>
</comment>
<evidence type="ECO:0000313" key="1">
    <source>
        <dbReference type="EMBL" id="PHX56808.1"/>
    </source>
</evidence>
<dbReference type="AlphaFoldDB" id="A0A2G4F4Z3"/>
<proteinExistence type="predicted"/>
<dbReference type="Proteomes" id="UP000226442">
    <property type="component" value="Unassembled WGS sequence"/>
</dbReference>
<evidence type="ECO:0000313" key="2">
    <source>
        <dbReference type="Proteomes" id="UP000226442"/>
    </source>
</evidence>
<sequence length="134" mass="15744">MDTQHKLQQHNSTEAVQTVSLYRFEEPQKWPRSLTMQIPIIFDGRFKDSLANVSQAIKLMSKYFGGSRIWFELGTYIDQKGHLAFDLNVWVKSQMDEEKFSYYCPKVRDLACQIRDKLRQEAIVLETDGDMECL</sequence>
<reference evidence="1" key="1">
    <citation type="submission" date="2017-10" db="EMBL/GenBank/DDBJ databases">
        <title>Draft genome sequence of the planktic cyanobacteria Tychonema bourrellyi isolated from alpine lentic freshwater.</title>
        <authorList>
            <person name="Tett A."/>
            <person name="Armanini F."/>
            <person name="Asnicar F."/>
            <person name="Boscaini A."/>
            <person name="Pasolli E."/>
            <person name="Zolfo M."/>
            <person name="Donati C."/>
            <person name="Salmaso N."/>
            <person name="Segata N."/>
        </authorList>
    </citation>
    <scope>NUCLEOTIDE SEQUENCE</scope>
    <source>
        <strain evidence="1">FEM_GT703</strain>
    </source>
</reference>
<keyword evidence="2" id="KW-1185">Reference proteome</keyword>
<name>A0A2G4F4Z3_9CYAN</name>
<dbReference type="RefSeq" id="WP_096832188.1">
    <property type="nucleotide sequence ID" value="NZ_NXIB02000012.1"/>
</dbReference>
<gene>
    <name evidence="1" type="ORF">CP500_003530</name>
</gene>